<proteinExistence type="inferred from homology"/>
<evidence type="ECO:0000256" key="2">
    <source>
        <dbReference type="ARBA" id="ARBA00007255"/>
    </source>
</evidence>
<keyword evidence="9 10" id="KW-0456">Lyase</keyword>
<evidence type="ECO:0000256" key="3">
    <source>
        <dbReference type="ARBA" id="ARBA00022617"/>
    </source>
</evidence>
<evidence type="ECO:0000256" key="11">
    <source>
        <dbReference type="SAM" id="MobiDB-lite"/>
    </source>
</evidence>
<comment type="catalytic activity">
    <reaction evidence="10">
        <text>holo-[cytochrome c] = apo-[cytochrome c] + heme b</text>
        <dbReference type="Rhea" id="RHEA:22648"/>
        <dbReference type="Rhea" id="RHEA-COMP:10725"/>
        <dbReference type="Rhea" id="RHEA-COMP:10726"/>
        <dbReference type="ChEBI" id="CHEBI:29950"/>
        <dbReference type="ChEBI" id="CHEBI:60344"/>
        <dbReference type="ChEBI" id="CHEBI:83739"/>
        <dbReference type="EC" id="4.4.1.17"/>
    </reaction>
</comment>
<dbReference type="PANTHER" id="PTHR12743">
    <property type="entry name" value="CYTOCHROME C1 HEME LYASE"/>
    <property type="match status" value="1"/>
</dbReference>
<evidence type="ECO:0000256" key="7">
    <source>
        <dbReference type="ARBA" id="ARBA00023128"/>
    </source>
</evidence>
<reference evidence="13 14" key="2">
    <citation type="submission" date="2024-03" db="EMBL/GenBank/DDBJ databases">
        <title>Complete genome sequence of the green alga Chloropicon roscoffensis RCC1871.</title>
        <authorList>
            <person name="Lemieux C."/>
            <person name="Pombert J.-F."/>
            <person name="Otis C."/>
            <person name="Turmel M."/>
        </authorList>
    </citation>
    <scope>NUCLEOTIDE SEQUENCE [LARGE SCALE GENOMIC DNA]</scope>
    <source>
        <strain evidence="13 14">RCC1871</strain>
    </source>
</reference>
<dbReference type="InterPro" id="IPR000511">
    <property type="entry name" value="Holocyt_c/c1_synthase"/>
</dbReference>
<keyword evidence="14" id="KW-1185">Reference proteome</keyword>
<evidence type="ECO:0000256" key="10">
    <source>
        <dbReference type="RuleBase" id="RU363130"/>
    </source>
</evidence>
<keyword evidence="7 10" id="KW-0496">Mitochondrion</keyword>
<dbReference type="Pfam" id="PF01265">
    <property type="entry name" value="Cyto_heme_lyase"/>
    <property type="match status" value="1"/>
</dbReference>
<evidence type="ECO:0000256" key="1">
    <source>
        <dbReference type="ARBA" id="ARBA00004273"/>
    </source>
</evidence>
<keyword evidence="6 10" id="KW-0408">Iron</keyword>
<keyword evidence="3 10" id="KW-0349">Heme</keyword>
<dbReference type="AlphaFoldDB" id="A0A7S3C9E5"/>
<dbReference type="EMBL" id="HBHZ01003857">
    <property type="protein sequence ID" value="CAE0189877.1"/>
    <property type="molecule type" value="Transcribed_RNA"/>
</dbReference>
<feature type="compositionally biased region" description="Polar residues" evidence="11">
    <location>
        <begin position="68"/>
        <end position="78"/>
    </location>
</feature>
<keyword evidence="5 10" id="KW-0999">Mitochondrion inner membrane</keyword>
<keyword evidence="4 10" id="KW-0479">Metal-binding</keyword>
<evidence type="ECO:0000256" key="6">
    <source>
        <dbReference type="ARBA" id="ARBA00023004"/>
    </source>
</evidence>
<dbReference type="GO" id="GO:0004408">
    <property type="term" value="F:holocytochrome-c synthase activity"/>
    <property type="evidence" value="ECO:0007669"/>
    <property type="project" value="UniProtKB-EC"/>
</dbReference>
<dbReference type="PROSITE" id="PS00822">
    <property type="entry name" value="CYTO_HEME_LYASE_2"/>
    <property type="match status" value="1"/>
</dbReference>
<organism evidence="12">
    <name type="scientific">Chloropicon roscoffensis</name>
    <dbReference type="NCBI Taxonomy" id="1461544"/>
    <lineage>
        <taxon>Eukaryota</taxon>
        <taxon>Viridiplantae</taxon>
        <taxon>Chlorophyta</taxon>
        <taxon>Chloropicophyceae</taxon>
        <taxon>Chloropicales</taxon>
        <taxon>Chloropicaceae</taxon>
        <taxon>Chloropicon</taxon>
    </lineage>
</organism>
<evidence type="ECO:0000256" key="9">
    <source>
        <dbReference type="ARBA" id="ARBA00023239"/>
    </source>
</evidence>
<evidence type="ECO:0000313" key="12">
    <source>
        <dbReference type="EMBL" id="CAE0189877.1"/>
    </source>
</evidence>
<reference evidence="12" key="1">
    <citation type="submission" date="2021-01" db="EMBL/GenBank/DDBJ databases">
        <authorList>
            <person name="Corre E."/>
            <person name="Pelletier E."/>
            <person name="Niang G."/>
            <person name="Scheremetjew M."/>
            <person name="Finn R."/>
            <person name="Kale V."/>
            <person name="Holt S."/>
            <person name="Cochrane G."/>
            <person name="Meng A."/>
            <person name="Brown T."/>
            <person name="Cohen L."/>
        </authorList>
    </citation>
    <scope>NUCLEOTIDE SEQUENCE</scope>
    <source>
        <strain evidence="12">RCC1871</strain>
    </source>
</reference>
<sequence>MSGDESERRRQRAAQLFVKAGNILSGECGDQECSTSAPPPERPRVGSPPASANNMPKIHNESADKSGASLSSTRQVSSIPIGPTDLPNHQEKDAANWAYPSPQMFYNAMKRKGWKPRQEDMDVVVAIHNTVNERVWEHILQWEKLHEDVCCRPTLSKFEGRPKDFSPRARLLNWLGYKLPFDRHDWTVDRCGKKVRYVIDFYNAPPTGPQPVAMHLDVRPALDSFGACYDRLRMFAYQAMGLAGGNQSGGVREQQPNP</sequence>
<accession>A0A7S3C9E5</accession>
<dbReference type="EMBL" id="CP151507">
    <property type="protein sequence ID" value="WZN63449.1"/>
    <property type="molecule type" value="Genomic_DNA"/>
</dbReference>
<evidence type="ECO:0000256" key="5">
    <source>
        <dbReference type="ARBA" id="ARBA00022792"/>
    </source>
</evidence>
<evidence type="ECO:0000313" key="14">
    <source>
        <dbReference type="Proteomes" id="UP001472866"/>
    </source>
</evidence>
<gene>
    <name evidence="12" type="ORF">CROS1456_LOCUS2966</name>
    <name evidence="13" type="ORF">HKI87_07g49980</name>
</gene>
<evidence type="ECO:0000256" key="4">
    <source>
        <dbReference type="ARBA" id="ARBA00022723"/>
    </source>
</evidence>
<dbReference type="GO" id="GO:0005743">
    <property type="term" value="C:mitochondrial inner membrane"/>
    <property type="evidence" value="ECO:0007669"/>
    <property type="project" value="UniProtKB-SubCell"/>
</dbReference>
<dbReference type="GO" id="GO:0046872">
    <property type="term" value="F:metal ion binding"/>
    <property type="evidence" value="ECO:0007669"/>
    <property type="project" value="UniProtKB-KW"/>
</dbReference>
<keyword evidence="8 10" id="KW-0472">Membrane</keyword>
<protein>
    <recommendedName>
        <fullName evidence="10">Holocytochrome c-type synthase</fullName>
        <ecNumber evidence="10">4.4.1.17</ecNumber>
    </recommendedName>
</protein>
<feature type="region of interest" description="Disordered" evidence="11">
    <location>
        <begin position="24"/>
        <end position="91"/>
    </location>
</feature>
<dbReference type="Proteomes" id="UP001472866">
    <property type="component" value="Chromosome 07"/>
</dbReference>
<evidence type="ECO:0000313" key="13">
    <source>
        <dbReference type="EMBL" id="WZN63449.1"/>
    </source>
</evidence>
<evidence type="ECO:0000256" key="8">
    <source>
        <dbReference type="ARBA" id="ARBA00023136"/>
    </source>
</evidence>
<name>A0A7S3C9E5_9CHLO</name>
<comment type="similarity">
    <text evidence="2 10">Belongs to the cytochrome c-type heme lyase family.</text>
</comment>
<comment type="subcellular location">
    <subcellularLocation>
        <location evidence="1 10">Mitochondrion inner membrane</location>
    </subcellularLocation>
</comment>
<comment type="function">
    <text evidence="10">Lyase that catalyzes the covalent linking of the heme group to the cytochrome C apoprotein to produce the mature functional cytochrome.</text>
</comment>
<dbReference type="PANTHER" id="PTHR12743:SF0">
    <property type="entry name" value="HOLOCYTOCHROME C-TYPE SYNTHASE"/>
    <property type="match status" value="1"/>
</dbReference>
<dbReference type="EC" id="4.4.1.17" evidence="10"/>